<sequence length="135" mass="15448">MLWESNGLPPPFEESTPVFLVDDYLSLIEETFQGLVSSQRLYEQEALVEGERLNIRNVAQRLLARVRTGAHPDRIEMGRMLLEATTGLNCRAFFDDSGRLKNLTAATIVEDFLERGDADRYQPGVRYFFGHRIPD</sequence>
<comment type="caution">
    <text evidence="1">The sequence shown here is derived from an EMBL/GenBank/DDBJ whole genome shotgun (WGS) entry which is preliminary data.</text>
</comment>
<dbReference type="Proteomes" id="UP000273405">
    <property type="component" value="Unassembled WGS sequence"/>
</dbReference>
<gene>
    <name evidence="1" type="ORF">D7X12_04210</name>
</gene>
<organism evidence="1 2">
    <name type="scientific">Corallococcus sicarius</name>
    <dbReference type="NCBI Taxonomy" id="2316726"/>
    <lineage>
        <taxon>Bacteria</taxon>
        <taxon>Pseudomonadati</taxon>
        <taxon>Myxococcota</taxon>
        <taxon>Myxococcia</taxon>
        <taxon>Myxococcales</taxon>
        <taxon>Cystobacterineae</taxon>
        <taxon>Myxococcaceae</taxon>
        <taxon>Corallococcus</taxon>
    </lineage>
</organism>
<reference evidence="2" key="1">
    <citation type="submission" date="2018-09" db="EMBL/GenBank/DDBJ databases">
        <authorList>
            <person name="Livingstone P.G."/>
            <person name="Whitworth D.E."/>
        </authorList>
    </citation>
    <scope>NUCLEOTIDE SEQUENCE [LARGE SCALE GENOMIC DNA]</scope>
    <source>
        <strain evidence="2">CA040B</strain>
    </source>
</reference>
<keyword evidence="2" id="KW-1185">Reference proteome</keyword>
<evidence type="ECO:0000313" key="1">
    <source>
        <dbReference type="EMBL" id="RKH46941.1"/>
    </source>
</evidence>
<proteinExistence type="predicted"/>
<dbReference type="EMBL" id="RAWG01000016">
    <property type="protein sequence ID" value="RKH46941.1"/>
    <property type="molecule type" value="Genomic_DNA"/>
</dbReference>
<accession>A0A3A8NXJ8</accession>
<evidence type="ECO:0000313" key="2">
    <source>
        <dbReference type="Proteomes" id="UP000273405"/>
    </source>
</evidence>
<dbReference type="AlphaFoldDB" id="A0A3A8NXJ8"/>
<protein>
    <submittedName>
        <fullName evidence="1">Uncharacterized protein</fullName>
    </submittedName>
</protein>
<name>A0A3A8NXJ8_9BACT</name>